<dbReference type="Proteomes" id="UP000275385">
    <property type="component" value="Unassembled WGS sequence"/>
</dbReference>
<name>A0A420YN06_9PEZI</name>
<evidence type="ECO:0000256" key="2">
    <source>
        <dbReference type="ARBA" id="ARBA00004126"/>
    </source>
</evidence>
<sequence length="490" mass="53955">MAQLSCSKILRLLLLSLPSVQSFGWRNEAKPVRPRVPPLSTGTLQTQLSDLPTVYAVALNELKELEAQPLCHRVAARLLVNNCQLLDGKDDATVLTDSGRQLRDFIDSYAASLAICDLERGAFNIPYQCASFREAALSKLAPQNEAYMHVTSREIDSCLSALALSDSAWNTWVSYRHKALRFCEAARVDNEKAQNVLLYQRLTKIIAKLTDGVEAEIQRRMADLDERARQATERMEELNPHIDQLRDGLSKVEKYLASDMELAVEQSKNRIKHGMEHAVTLEQMLAVLLQTVAEKSSEVTTAHEQSVELVSQKVNNELATFVAVVASAAASSAMLKDQIEVSKLQAAELAARQDSLEQGLNRLVTVSDTLSTKHEHHAYFLRQASNITEDILDTLEATVSAASQVNISVLERSVSSGWWPYFICPAVSLVMGSYGLPPSILRNLALLAVGEAFGFFVSSYDEVKLAFEAYASTHGLLANATTVVTTVMDG</sequence>
<organism evidence="14 15">
    <name type="scientific">Coniochaeta pulveracea</name>
    <dbReference type="NCBI Taxonomy" id="177199"/>
    <lineage>
        <taxon>Eukaryota</taxon>
        <taxon>Fungi</taxon>
        <taxon>Dikarya</taxon>
        <taxon>Ascomycota</taxon>
        <taxon>Pezizomycotina</taxon>
        <taxon>Sordariomycetes</taxon>
        <taxon>Sordariomycetidae</taxon>
        <taxon>Coniochaetales</taxon>
        <taxon>Coniochaetaceae</taxon>
        <taxon>Coniochaeta</taxon>
    </lineage>
</organism>
<comment type="function">
    <text evidence="1">Required for nuclear membrane fusion during karyogamy.</text>
</comment>
<reference evidence="14 15" key="1">
    <citation type="submission" date="2018-08" db="EMBL/GenBank/DDBJ databases">
        <title>Draft genome of the lignicolous fungus Coniochaeta pulveracea.</title>
        <authorList>
            <person name="Borstlap C.J."/>
            <person name="De Witt R.N."/>
            <person name="Botha A."/>
            <person name="Volschenk H."/>
        </authorList>
    </citation>
    <scope>NUCLEOTIDE SEQUENCE [LARGE SCALE GENOMIC DNA]</scope>
    <source>
        <strain evidence="14 15">CAB683</strain>
    </source>
</reference>
<keyword evidence="10" id="KW-0472">Membrane</keyword>
<evidence type="ECO:0000256" key="10">
    <source>
        <dbReference type="ARBA" id="ARBA00023136"/>
    </source>
</evidence>
<evidence type="ECO:0000256" key="7">
    <source>
        <dbReference type="ARBA" id="ARBA00022729"/>
    </source>
</evidence>
<evidence type="ECO:0000256" key="5">
    <source>
        <dbReference type="ARBA" id="ARBA00022459"/>
    </source>
</evidence>
<dbReference type="AlphaFoldDB" id="A0A420YN06"/>
<evidence type="ECO:0000256" key="8">
    <source>
        <dbReference type="ARBA" id="ARBA00022824"/>
    </source>
</evidence>
<feature type="chain" id="PRO_5019018670" description="Nuclear fusion protein KAR5" evidence="13">
    <location>
        <begin position="23"/>
        <end position="490"/>
    </location>
</feature>
<evidence type="ECO:0000256" key="4">
    <source>
        <dbReference type="ARBA" id="ARBA00010473"/>
    </source>
</evidence>
<dbReference type="EMBL" id="QVQW01000002">
    <property type="protein sequence ID" value="RKU49297.1"/>
    <property type="molecule type" value="Genomic_DNA"/>
</dbReference>
<evidence type="ECO:0000256" key="1">
    <source>
        <dbReference type="ARBA" id="ARBA00003389"/>
    </source>
</evidence>
<feature type="signal peptide" evidence="13">
    <location>
        <begin position="1"/>
        <end position="22"/>
    </location>
</feature>
<comment type="similarity">
    <text evidence="4">Belongs to the KAR5 family.</text>
</comment>
<dbReference type="PANTHER" id="PTHR28012">
    <property type="entry name" value="NUCLEAR FUSION PROTEIN KAR5"/>
    <property type="match status" value="1"/>
</dbReference>
<dbReference type="GO" id="GO:0005789">
    <property type="term" value="C:endoplasmic reticulum membrane"/>
    <property type="evidence" value="ECO:0007669"/>
    <property type="project" value="UniProtKB-SubCell"/>
</dbReference>
<keyword evidence="5" id="KW-0415">Karyogamy</keyword>
<evidence type="ECO:0000256" key="12">
    <source>
        <dbReference type="ARBA" id="ARBA00023242"/>
    </source>
</evidence>
<dbReference type="GO" id="GO:0048288">
    <property type="term" value="P:nuclear membrane fusion involved in karyogamy"/>
    <property type="evidence" value="ECO:0007669"/>
    <property type="project" value="InterPro"/>
</dbReference>
<gene>
    <name evidence="14" type="ORF">DL546_009793</name>
</gene>
<proteinExistence type="inferred from homology"/>
<dbReference type="PANTHER" id="PTHR28012:SF1">
    <property type="entry name" value="NUCLEAR FUSION PROTEIN KAR5"/>
    <property type="match status" value="1"/>
</dbReference>
<keyword evidence="11" id="KW-0325">Glycoprotein</keyword>
<accession>A0A420YN06</accession>
<evidence type="ECO:0000313" key="14">
    <source>
        <dbReference type="EMBL" id="RKU49297.1"/>
    </source>
</evidence>
<evidence type="ECO:0000313" key="15">
    <source>
        <dbReference type="Proteomes" id="UP000275385"/>
    </source>
</evidence>
<keyword evidence="12" id="KW-0539">Nucleus</keyword>
<keyword evidence="6" id="KW-0812">Transmembrane</keyword>
<dbReference type="GO" id="GO:0031965">
    <property type="term" value="C:nuclear membrane"/>
    <property type="evidence" value="ECO:0007669"/>
    <property type="project" value="UniProtKB-SubCell"/>
</dbReference>
<keyword evidence="7 13" id="KW-0732">Signal</keyword>
<evidence type="ECO:0000256" key="11">
    <source>
        <dbReference type="ARBA" id="ARBA00023180"/>
    </source>
</evidence>
<dbReference type="InterPro" id="IPR007292">
    <property type="entry name" value="Nuclear_fusion_Kar5"/>
</dbReference>
<dbReference type="GO" id="GO:0000742">
    <property type="term" value="P:karyogamy involved in conjugation with cellular fusion"/>
    <property type="evidence" value="ECO:0007669"/>
    <property type="project" value="InterPro"/>
</dbReference>
<comment type="subcellular location">
    <subcellularLocation>
        <location evidence="3">Endoplasmic reticulum membrane</location>
    </subcellularLocation>
    <subcellularLocation>
        <location evidence="2">Nucleus membrane</location>
    </subcellularLocation>
</comment>
<comment type="caution">
    <text evidence="14">The sequence shown here is derived from an EMBL/GenBank/DDBJ whole genome shotgun (WGS) entry which is preliminary data.</text>
</comment>
<keyword evidence="9" id="KW-1133">Transmembrane helix</keyword>
<evidence type="ECO:0000256" key="9">
    <source>
        <dbReference type="ARBA" id="ARBA00022989"/>
    </source>
</evidence>
<dbReference type="OrthoDB" id="5311848at2759"/>
<keyword evidence="15" id="KW-1185">Reference proteome</keyword>
<keyword evidence="8" id="KW-0256">Endoplasmic reticulum</keyword>
<evidence type="ECO:0000256" key="13">
    <source>
        <dbReference type="SAM" id="SignalP"/>
    </source>
</evidence>
<evidence type="ECO:0008006" key="16">
    <source>
        <dbReference type="Google" id="ProtNLM"/>
    </source>
</evidence>
<evidence type="ECO:0000256" key="3">
    <source>
        <dbReference type="ARBA" id="ARBA00004586"/>
    </source>
</evidence>
<evidence type="ECO:0000256" key="6">
    <source>
        <dbReference type="ARBA" id="ARBA00022692"/>
    </source>
</evidence>
<protein>
    <recommendedName>
        <fullName evidence="16">Nuclear fusion protein KAR5</fullName>
    </recommendedName>
</protein>